<sequence>MAFFNSASIALLLVATICCSIVNAGPVVPLPSVVERQSKQIQLIPSQFYNYYDPAGFQYQMLIPTPAGEIDSKLTSGDSDSEALQGRQNLPITATPAATECLIADSGKNGLGGCTKGSQAASGNIDLKFTAAKQGVVIALVPNPRRYSKVKITCSEITAGVKAFTKTAKIAATTDTPVTELKQTQILVVSAADKDAFKCSWESS</sequence>
<dbReference type="AlphaFoldDB" id="E9G8S7"/>
<dbReference type="InParanoid" id="E9G8S7"/>
<dbReference type="KEGG" id="dpx:DAPPUDRAFT_315116"/>
<reference evidence="2 3" key="1">
    <citation type="journal article" date="2011" name="Science">
        <title>The ecoresponsive genome of Daphnia pulex.</title>
        <authorList>
            <person name="Colbourne J.K."/>
            <person name="Pfrender M.E."/>
            <person name="Gilbert D."/>
            <person name="Thomas W.K."/>
            <person name="Tucker A."/>
            <person name="Oakley T.H."/>
            <person name="Tokishita S."/>
            <person name="Aerts A."/>
            <person name="Arnold G.J."/>
            <person name="Basu M.K."/>
            <person name="Bauer D.J."/>
            <person name="Caceres C.E."/>
            <person name="Carmel L."/>
            <person name="Casola C."/>
            <person name="Choi J.H."/>
            <person name="Detter J.C."/>
            <person name="Dong Q."/>
            <person name="Dusheyko S."/>
            <person name="Eads B.D."/>
            <person name="Frohlich T."/>
            <person name="Geiler-Samerotte K.A."/>
            <person name="Gerlach D."/>
            <person name="Hatcher P."/>
            <person name="Jogdeo S."/>
            <person name="Krijgsveld J."/>
            <person name="Kriventseva E.V."/>
            <person name="Kultz D."/>
            <person name="Laforsch C."/>
            <person name="Lindquist E."/>
            <person name="Lopez J."/>
            <person name="Manak J.R."/>
            <person name="Muller J."/>
            <person name="Pangilinan J."/>
            <person name="Patwardhan R.P."/>
            <person name="Pitluck S."/>
            <person name="Pritham E.J."/>
            <person name="Rechtsteiner A."/>
            <person name="Rho M."/>
            <person name="Rogozin I.B."/>
            <person name="Sakarya O."/>
            <person name="Salamov A."/>
            <person name="Schaack S."/>
            <person name="Shapiro H."/>
            <person name="Shiga Y."/>
            <person name="Skalitzky C."/>
            <person name="Smith Z."/>
            <person name="Souvorov A."/>
            <person name="Sung W."/>
            <person name="Tang Z."/>
            <person name="Tsuchiya D."/>
            <person name="Tu H."/>
            <person name="Vos H."/>
            <person name="Wang M."/>
            <person name="Wolf Y.I."/>
            <person name="Yamagata H."/>
            <person name="Yamada T."/>
            <person name="Ye Y."/>
            <person name="Shaw J.R."/>
            <person name="Andrews J."/>
            <person name="Crease T.J."/>
            <person name="Tang H."/>
            <person name="Lucas S.M."/>
            <person name="Robertson H.M."/>
            <person name="Bork P."/>
            <person name="Koonin E.V."/>
            <person name="Zdobnov E.M."/>
            <person name="Grigoriev I.V."/>
            <person name="Lynch M."/>
            <person name="Boore J.L."/>
        </authorList>
    </citation>
    <scope>NUCLEOTIDE SEQUENCE [LARGE SCALE GENOMIC DNA]</scope>
</reference>
<name>E9G8S7_DAPPU</name>
<dbReference type="HOGENOM" id="CLU_097676_0_0_1"/>
<evidence type="ECO:0000313" key="3">
    <source>
        <dbReference type="Proteomes" id="UP000000305"/>
    </source>
</evidence>
<dbReference type="Proteomes" id="UP000000305">
    <property type="component" value="Unassembled WGS sequence"/>
</dbReference>
<accession>E9G8S7</accession>
<evidence type="ECO:0000256" key="1">
    <source>
        <dbReference type="SAM" id="SignalP"/>
    </source>
</evidence>
<gene>
    <name evidence="2" type="ORF">DAPPUDRAFT_315116</name>
</gene>
<dbReference type="EMBL" id="GL732535">
    <property type="protein sequence ID" value="EFX84023.1"/>
    <property type="molecule type" value="Genomic_DNA"/>
</dbReference>
<feature type="chain" id="PRO_5003237255" evidence="1">
    <location>
        <begin position="25"/>
        <end position="204"/>
    </location>
</feature>
<protein>
    <submittedName>
        <fullName evidence="2">Uncharacterized protein</fullName>
    </submittedName>
</protein>
<proteinExistence type="predicted"/>
<keyword evidence="1" id="KW-0732">Signal</keyword>
<organism evidence="2 3">
    <name type="scientific">Daphnia pulex</name>
    <name type="common">Water flea</name>
    <dbReference type="NCBI Taxonomy" id="6669"/>
    <lineage>
        <taxon>Eukaryota</taxon>
        <taxon>Metazoa</taxon>
        <taxon>Ecdysozoa</taxon>
        <taxon>Arthropoda</taxon>
        <taxon>Crustacea</taxon>
        <taxon>Branchiopoda</taxon>
        <taxon>Diplostraca</taxon>
        <taxon>Cladocera</taxon>
        <taxon>Anomopoda</taxon>
        <taxon>Daphniidae</taxon>
        <taxon>Daphnia</taxon>
    </lineage>
</organism>
<feature type="signal peptide" evidence="1">
    <location>
        <begin position="1"/>
        <end position="24"/>
    </location>
</feature>
<evidence type="ECO:0000313" key="2">
    <source>
        <dbReference type="EMBL" id="EFX84023.1"/>
    </source>
</evidence>
<dbReference type="OrthoDB" id="6356117at2759"/>
<dbReference type="PhylomeDB" id="E9G8S7"/>
<keyword evidence="3" id="KW-1185">Reference proteome</keyword>